<reference evidence="10 11" key="1">
    <citation type="submission" date="2016-01" db="EMBL/GenBank/DDBJ databases">
        <title>High potential of lignocellulose degradation of a new Verrucomicrobia species.</title>
        <authorList>
            <person name="Wang Y."/>
            <person name="Shi Y."/>
            <person name="Qiu Z."/>
            <person name="Liu S."/>
            <person name="Yang H."/>
        </authorList>
    </citation>
    <scope>NUCLEOTIDE SEQUENCE [LARGE SCALE GENOMIC DNA]</scope>
    <source>
        <strain evidence="10 11">TSB47</strain>
    </source>
</reference>
<dbReference type="STRING" id="1184151.AW736_14360"/>
<comment type="caution">
    <text evidence="10">The sequence shown here is derived from an EMBL/GenBank/DDBJ whole genome shotgun (WGS) entry which is preliminary data.</text>
</comment>
<keyword evidence="11" id="KW-1185">Reference proteome</keyword>
<dbReference type="HAMAP" id="MF_00323">
    <property type="entry name" value="Ferrochelatase"/>
    <property type="match status" value="1"/>
</dbReference>
<dbReference type="InterPro" id="IPR033659">
    <property type="entry name" value="Ferrochelatase_N"/>
</dbReference>
<comment type="pathway">
    <text evidence="7">Porphyrin-containing compound metabolism; protoheme biosynthesis; protoheme from protoporphyrin-IX: step 1/1.</text>
</comment>
<dbReference type="Pfam" id="PF00762">
    <property type="entry name" value="Ferrochelatase"/>
    <property type="match status" value="2"/>
</dbReference>
<feature type="binding site" evidence="7">
    <location>
        <position position="231"/>
    </location>
    <ligand>
        <name>Fe(2+)</name>
        <dbReference type="ChEBI" id="CHEBI:29033"/>
    </ligand>
</feature>
<keyword evidence="4 7" id="KW-0456">Lyase</keyword>
<dbReference type="UniPathway" id="UPA00252">
    <property type="reaction ID" value="UER00325"/>
</dbReference>
<comment type="subcellular location">
    <subcellularLocation>
        <location evidence="7">Cytoplasm</location>
    </subcellularLocation>
</comment>
<feature type="binding site" evidence="7">
    <location>
        <position position="334"/>
    </location>
    <ligand>
        <name>Fe(2+)</name>
        <dbReference type="ChEBI" id="CHEBI:29033"/>
    </ligand>
</feature>
<evidence type="ECO:0000256" key="5">
    <source>
        <dbReference type="ARBA" id="ARBA00023244"/>
    </source>
</evidence>
<evidence type="ECO:0000256" key="1">
    <source>
        <dbReference type="ARBA" id="ARBA00007718"/>
    </source>
</evidence>
<dbReference type="GO" id="GO:0004325">
    <property type="term" value="F:ferrochelatase activity"/>
    <property type="evidence" value="ECO:0007669"/>
    <property type="project" value="UniProtKB-UniRule"/>
</dbReference>
<evidence type="ECO:0000313" key="10">
    <source>
        <dbReference type="EMBL" id="OAM89199.1"/>
    </source>
</evidence>
<dbReference type="PANTHER" id="PTHR11108">
    <property type="entry name" value="FERROCHELATASE"/>
    <property type="match status" value="1"/>
</dbReference>
<keyword evidence="7" id="KW-0479">Metal-binding</keyword>
<dbReference type="GO" id="GO:0006783">
    <property type="term" value="P:heme biosynthetic process"/>
    <property type="evidence" value="ECO:0007669"/>
    <property type="project" value="UniProtKB-UniRule"/>
</dbReference>
<evidence type="ECO:0000313" key="11">
    <source>
        <dbReference type="Proteomes" id="UP000078486"/>
    </source>
</evidence>
<dbReference type="InterPro" id="IPR001015">
    <property type="entry name" value="Ferrochelatase"/>
</dbReference>
<evidence type="ECO:0000256" key="2">
    <source>
        <dbReference type="ARBA" id="ARBA00023004"/>
    </source>
</evidence>
<gene>
    <name evidence="7" type="primary">hemH</name>
    <name evidence="10" type="ORF">AW736_14360</name>
</gene>
<dbReference type="PANTHER" id="PTHR11108:SF1">
    <property type="entry name" value="FERROCHELATASE, MITOCHONDRIAL"/>
    <property type="match status" value="1"/>
</dbReference>
<feature type="region of interest" description="Disordered" evidence="9">
    <location>
        <begin position="95"/>
        <end position="131"/>
    </location>
</feature>
<dbReference type="EMBL" id="LRRQ01000103">
    <property type="protein sequence ID" value="OAM89199.1"/>
    <property type="molecule type" value="Genomic_DNA"/>
</dbReference>
<evidence type="ECO:0000256" key="4">
    <source>
        <dbReference type="ARBA" id="ARBA00023239"/>
    </source>
</evidence>
<keyword evidence="7" id="KW-0963">Cytoplasm</keyword>
<dbReference type="InterPro" id="IPR033644">
    <property type="entry name" value="Ferrochelatase_C"/>
</dbReference>
<evidence type="ECO:0000256" key="3">
    <source>
        <dbReference type="ARBA" id="ARBA00023133"/>
    </source>
</evidence>
<proteinExistence type="inferred from homology"/>
<evidence type="ECO:0000256" key="7">
    <source>
        <dbReference type="HAMAP-Rule" id="MF_00323"/>
    </source>
</evidence>
<feature type="compositionally biased region" description="Low complexity" evidence="9">
    <location>
        <begin position="104"/>
        <end position="115"/>
    </location>
</feature>
<comment type="similarity">
    <text evidence="1 7 8">Belongs to the ferrochelatase family.</text>
</comment>
<dbReference type="OrthoDB" id="9809741at2"/>
<evidence type="ECO:0000256" key="8">
    <source>
        <dbReference type="RuleBase" id="RU004185"/>
    </source>
</evidence>
<dbReference type="EC" id="4.98.1.1" evidence="7"/>
<comment type="function">
    <text evidence="7">Catalyzes the ferrous insertion into protoporphyrin IX.</text>
</comment>
<evidence type="ECO:0000256" key="9">
    <source>
        <dbReference type="SAM" id="MobiDB-lite"/>
    </source>
</evidence>
<keyword evidence="5 7" id="KW-0627">Porphyrin biosynthesis</keyword>
<accession>A0A178IJ19</accession>
<name>A0A178IJ19_9BACT</name>
<protein>
    <recommendedName>
        <fullName evidence="7">Ferrochelatase</fullName>
        <ecNumber evidence="7">4.98.1.1</ecNumber>
    </recommendedName>
    <alternativeName>
        <fullName evidence="7">Heme synthase</fullName>
    </alternativeName>
    <alternativeName>
        <fullName evidence="7">Protoheme ferro-lyase</fullName>
    </alternativeName>
</protein>
<keyword evidence="3 7" id="KW-0350">Heme biosynthesis</keyword>
<dbReference type="CDD" id="cd03411">
    <property type="entry name" value="Ferrochelatase_N"/>
    <property type="match status" value="1"/>
</dbReference>
<dbReference type="RefSeq" id="WP_084442332.1">
    <property type="nucleotide sequence ID" value="NZ_CP109796.1"/>
</dbReference>
<dbReference type="GO" id="GO:0005737">
    <property type="term" value="C:cytoplasm"/>
    <property type="evidence" value="ECO:0007669"/>
    <property type="project" value="UniProtKB-SubCell"/>
</dbReference>
<dbReference type="GO" id="GO:0046872">
    <property type="term" value="F:metal ion binding"/>
    <property type="evidence" value="ECO:0007669"/>
    <property type="project" value="UniProtKB-KW"/>
</dbReference>
<evidence type="ECO:0000256" key="6">
    <source>
        <dbReference type="ARBA" id="ARBA00024536"/>
    </source>
</evidence>
<feature type="compositionally biased region" description="Basic and acidic residues" evidence="9">
    <location>
        <begin position="116"/>
        <end position="127"/>
    </location>
</feature>
<keyword evidence="2 7" id="KW-0408">Iron</keyword>
<sequence>MPKRAVLLVNLGSPDSTSVPDVRRYLSEFLGDPRVIDKPDNRLLRSFLVNQIIIRKRVENSAHAYSTIWTPEGSPLIVTSRSVRDKLAARLAAAAEGAGDKNHSAGGTTSVSSGSERTERKEKEERTAQGGETPVYLAMRYGEPSIASVVAQLAADGVEHALLFPQYPHYAMSSWETVVAEVYEQAARLAPELRVDCVQPFYNDADYIDALVASARPALAQPHDLLLFSYHGIPERHLRKADTSRAHCTLVRGCCEIDSPVHGTCYKAQCLRTTQAFVRRAALAAGRYSVSFQSRLVGEPWLSPFTDETLARLPSAGVKRLLVMSPAFVTDCLETLEEIAIAGRKTFLDAGGESYYQIPCLNDQPMYIDFLEARVRRWLAGEAPSATQARERAALLAEA</sequence>
<organism evidence="10 11">
    <name type="scientific">Termitidicoccus mucosus</name>
    <dbReference type="NCBI Taxonomy" id="1184151"/>
    <lineage>
        <taxon>Bacteria</taxon>
        <taxon>Pseudomonadati</taxon>
        <taxon>Verrucomicrobiota</taxon>
        <taxon>Opitutia</taxon>
        <taxon>Opitutales</taxon>
        <taxon>Opitutaceae</taxon>
        <taxon>Termitidicoccus</taxon>
    </lineage>
</organism>
<dbReference type="Gene3D" id="3.40.50.1400">
    <property type="match status" value="3"/>
</dbReference>
<dbReference type="CDD" id="cd00419">
    <property type="entry name" value="Ferrochelatase_C"/>
    <property type="match status" value="1"/>
</dbReference>
<dbReference type="SUPFAM" id="SSF53800">
    <property type="entry name" value="Chelatase"/>
    <property type="match status" value="2"/>
</dbReference>
<dbReference type="Proteomes" id="UP000078486">
    <property type="component" value="Unassembled WGS sequence"/>
</dbReference>
<comment type="catalytic activity">
    <reaction evidence="6">
        <text>Fe-coproporphyrin III + 2 H(+) = coproporphyrin III + Fe(2+)</text>
        <dbReference type="Rhea" id="RHEA:49572"/>
        <dbReference type="ChEBI" id="CHEBI:15378"/>
        <dbReference type="ChEBI" id="CHEBI:29033"/>
        <dbReference type="ChEBI" id="CHEBI:68438"/>
        <dbReference type="ChEBI" id="CHEBI:131725"/>
        <dbReference type="EC" id="4.99.1.9"/>
    </reaction>
    <physiologicalReaction direction="right-to-left" evidence="6">
        <dbReference type="Rhea" id="RHEA:49574"/>
    </physiologicalReaction>
</comment>
<dbReference type="AlphaFoldDB" id="A0A178IJ19"/>
<comment type="catalytic activity">
    <reaction evidence="7">
        <text>heme b + 2 H(+) = protoporphyrin IX + Fe(2+)</text>
        <dbReference type="Rhea" id="RHEA:22584"/>
        <dbReference type="ChEBI" id="CHEBI:15378"/>
        <dbReference type="ChEBI" id="CHEBI:29033"/>
        <dbReference type="ChEBI" id="CHEBI:57306"/>
        <dbReference type="ChEBI" id="CHEBI:60344"/>
        <dbReference type="EC" id="4.98.1.1"/>
    </reaction>
</comment>